<accession>A0ABX6P291</accession>
<protein>
    <submittedName>
        <fullName evidence="1">Uncharacterized protein</fullName>
    </submittedName>
</protein>
<gene>
    <name evidence="1" type="ORF">HK414_10645</name>
</gene>
<organism evidence="1 2">
    <name type="scientific">Ramlibacter terrae</name>
    <dbReference type="NCBI Taxonomy" id="2732511"/>
    <lineage>
        <taxon>Bacteria</taxon>
        <taxon>Pseudomonadati</taxon>
        <taxon>Pseudomonadota</taxon>
        <taxon>Betaproteobacteria</taxon>
        <taxon>Burkholderiales</taxon>
        <taxon>Comamonadaceae</taxon>
        <taxon>Ramlibacter</taxon>
    </lineage>
</organism>
<name>A0ABX6P291_9BURK</name>
<sequence length="120" mass="13116">MPKQRLWFLALLGGAVALGWWIAQPGPAIALFSTSAKQSVAGGMPLVMPTPGGKLEVSTVTVYERFKREDVKNLLGVELPILGTTETHLQLRTVYRYSIEMQKAGRSSAAAMRGWCARAR</sequence>
<dbReference type="Proteomes" id="UP000500826">
    <property type="component" value="Chromosome"/>
</dbReference>
<evidence type="ECO:0000313" key="1">
    <source>
        <dbReference type="EMBL" id="QJW84174.1"/>
    </source>
</evidence>
<evidence type="ECO:0000313" key="2">
    <source>
        <dbReference type="Proteomes" id="UP000500826"/>
    </source>
</evidence>
<proteinExistence type="predicted"/>
<reference evidence="1 2" key="1">
    <citation type="submission" date="2020-05" db="EMBL/GenBank/DDBJ databases">
        <title>Ramlibacter rhizophilus sp. nov., isolated from rhizosphere soil of national flower Mugunghwa from South Korea.</title>
        <authorList>
            <person name="Zheng-Fei Y."/>
            <person name="Huan T."/>
        </authorList>
    </citation>
    <scope>NUCLEOTIDE SEQUENCE [LARGE SCALE GENOMIC DNA]</scope>
    <source>
        <strain evidence="1 2">H242</strain>
    </source>
</reference>
<dbReference type="EMBL" id="CP053418">
    <property type="protein sequence ID" value="QJW84174.1"/>
    <property type="molecule type" value="Genomic_DNA"/>
</dbReference>
<keyword evidence="2" id="KW-1185">Reference proteome</keyword>